<dbReference type="InterPro" id="IPR002130">
    <property type="entry name" value="Cyclophilin-type_PPIase_dom"/>
</dbReference>
<dbReference type="InterPro" id="IPR044666">
    <property type="entry name" value="Cyclophilin_A-like"/>
</dbReference>
<evidence type="ECO:0000256" key="2">
    <source>
        <dbReference type="SAM" id="MobiDB-lite"/>
    </source>
</evidence>
<dbReference type="InterPro" id="IPR029000">
    <property type="entry name" value="Cyclophilin-like_dom_sf"/>
</dbReference>
<gene>
    <name evidence="5" type="ORF">HALOF300_05249</name>
</gene>
<organism evidence="5 6">
    <name type="scientific">Occultella aeris</name>
    <dbReference type="NCBI Taxonomy" id="2761496"/>
    <lineage>
        <taxon>Bacteria</taxon>
        <taxon>Bacillati</taxon>
        <taxon>Actinomycetota</taxon>
        <taxon>Actinomycetes</taxon>
        <taxon>Micrococcales</taxon>
        <taxon>Ruaniaceae</taxon>
        <taxon>Occultella</taxon>
    </lineage>
</organism>
<dbReference type="SUPFAM" id="SSF50891">
    <property type="entry name" value="Cyclophilin-like"/>
    <property type="match status" value="1"/>
</dbReference>
<dbReference type="GO" id="GO:0003755">
    <property type="term" value="F:peptidyl-prolyl cis-trans isomerase activity"/>
    <property type="evidence" value="ECO:0007669"/>
    <property type="project" value="UniProtKB-EC"/>
</dbReference>
<feature type="domain" description="PPIase cyclophilin-type" evidence="4">
    <location>
        <begin position="113"/>
        <end position="266"/>
    </location>
</feature>
<dbReference type="CDD" id="cd00317">
    <property type="entry name" value="cyclophilin"/>
    <property type="match status" value="1"/>
</dbReference>
<feature type="region of interest" description="Disordered" evidence="2">
    <location>
        <begin position="62"/>
        <end position="100"/>
    </location>
</feature>
<dbReference type="PANTHER" id="PTHR45625:SF3">
    <property type="entry name" value="PEPTIDYL-PROLYL CIS-TRANS ISOMERASE B-RELATED"/>
    <property type="match status" value="1"/>
</dbReference>
<protein>
    <submittedName>
        <fullName evidence="5">Peptidyl-prolyl cis-trans isomerase</fullName>
        <ecNumber evidence="5">5.2.1.8</ecNumber>
    </submittedName>
</protein>
<dbReference type="RefSeq" id="WP_156743796.1">
    <property type="nucleotide sequence ID" value="NZ_CACRYJ010000071.1"/>
</dbReference>
<accession>A0A7M4DSU7</accession>
<keyword evidence="3" id="KW-0812">Transmembrane</keyword>
<evidence type="ECO:0000313" key="6">
    <source>
        <dbReference type="Proteomes" id="UP000419743"/>
    </source>
</evidence>
<dbReference type="EC" id="5.2.1.8" evidence="5"/>
<keyword evidence="5" id="KW-0413">Isomerase</keyword>
<dbReference type="AlphaFoldDB" id="A0A7M4DSU7"/>
<comment type="function">
    <text evidence="1">PPIases accelerate the folding of proteins. It catalyzes the cis-trans isomerization of proline imidic peptide bonds in oligopeptides.</text>
</comment>
<dbReference type="Pfam" id="PF00160">
    <property type="entry name" value="Pro_isomerase"/>
    <property type="match status" value="1"/>
</dbReference>
<evidence type="ECO:0000259" key="4">
    <source>
        <dbReference type="PROSITE" id="PS50072"/>
    </source>
</evidence>
<dbReference type="Gene3D" id="2.40.100.10">
    <property type="entry name" value="Cyclophilin-like"/>
    <property type="match status" value="1"/>
</dbReference>
<name>A0A7M4DSU7_9MICO</name>
<evidence type="ECO:0000313" key="5">
    <source>
        <dbReference type="EMBL" id="VZO40541.1"/>
    </source>
</evidence>
<evidence type="ECO:0000256" key="3">
    <source>
        <dbReference type="SAM" id="Phobius"/>
    </source>
</evidence>
<keyword evidence="3" id="KW-0472">Membrane</keyword>
<dbReference type="PANTHER" id="PTHR45625">
    <property type="entry name" value="PEPTIDYL-PROLYL CIS-TRANS ISOMERASE-RELATED"/>
    <property type="match status" value="1"/>
</dbReference>
<feature type="compositionally biased region" description="Polar residues" evidence="2">
    <location>
        <begin position="69"/>
        <end position="79"/>
    </location>
</feature>
<feature type="transmembrane region" description="Helical" evidence="3">
    <location>
        <begin position="34"/>
        <end position="53"/>
    </location>
</feature>
<evidence type="ECO:0000256" key="1">
    <source>
        <dbReference type="ARBA" id="ARBA00002388"/>
    </source>
</evidence>
<keyword evidence="3" id="KW-1133">Transmembrane helix</keyword>
<sequence>MSPSKREREYARRRYNKRAAKLAKNNAVARERRIVATVSVLALLVAVAGLFFWNRQLEADPAADPGASDTATAPGSESPATEPGALPTTNPQTYQAPPPAADSLDQDWNIIIHTNMGDIEATLDGALAPQSVASFIMLASNGFYDGTACHRLLPDSLLQCGDPTATGGGGPGYSFGPIENAPADDVYPTGTIAMARQGGNAESQGSQFFLVFNDVPLPSDAAGGYSVFGTIDSGLEILQAIGAAGTADGSGDGQPIENVIIESVEVL</sequence>
<keyword evidence="6" id="KW-1185">Reference proteome</keyword>
<proteinExistence type="predicted"/>
<comment type="caution">
    <text evidence="5">The sequence shown here is derived from an EMBL/GenBank/DDBJ whole genome shotgun (WGS) entry which is preliminary data.</text>
</comment>
<dbReference type="PROSITE" id="PS50072">
    <property type="entry name" value="CSA_PPIASE_2"/>
    <property type="match status" value="1"/>
</dbReference>
<dbReference type="Proteomes" id="UP000419743">
    <property type="component" value="Unassembled WGS sequence"/>
</dbReference>
<dbReference type="EMBL" id="CACRYJ010000071">
    <property type="protein sequence ID" value="VZO40541.1"/>
    <property type="molecule type" value="Genomic_DNA"/>
</dbReference>
<reference evidence="5 6" key="1">
    <citation type="submission" date="2019-11" db="EMBL/GenBank/DDBJ databases">
        <authorList>
            <person name="Criscuolo A."/>
        </authorList>
    </citation>
    <scope>NUCLEOTIDE SEQUENCE [LARGE SCALE GENOMIC DNA]</scope>
    <source>
        <strain evidence="5">CIP111667</strain>
    </source>
</reference>